<dbReference type="Gene3D" id="2.30.110.10">
    <property type="entry name" value="Electron Transport, Fmn-binding Protein, Chain A"/>
    <property type="match status" value="1"/>
</dbReference>
<feature type="domain" description="Pyridoxamine 5'-phosphate oxidase N-terminal" evidence="1">
    <location>
        <begin position="7"/>
        <end position="128"/>
    </location>
</feature>
<dbReference type="RefSeq" id="WP_251603467.1">
    <property type="nucleotide sequence ID" value="NZ_JAMQJY010000001.1"/>
</dbReference>
<dbReference type="InterPro" id="IPR052917">
    <property type="entry name" value="Stress-Dev_Protein"/>
</dbReference>
<dbReference type="PANTHER" id="PTHR34818">
    <property type="entry name" value="PROTEIN BLI-3"/>
    <property type="match status" value="1"/>
</dbReference>
<evidence type="ECO:0000259" key="1">
    <source>
        <dbReference type="Pfam" id="PF01243"/>
    </source>
</evidence>
<proteinExistence type="predicted"/>
<keyword evidence="3" id="KW-1185">Reference proteome</keyword>
<protein>
    <submittedName>
        <fullName evidence="2">Pyridoxamine 5'-phosphate oxidase family protein</fullName>
    </submittedName>
</protein>
<dbReference type="EMBL" id="JAMQJY010000001">
    <property type="protein sequence ID" value="MCM2674225.1"/>
    <property type="molecule type" value="Genomic_DNA"/>
</dbReference>
<accession>A0ABT0XE97</accession>
<dbReference type="Proteomes" id="UP001203665">
    <property type="component" value="Unassembled WGS sequence"/>
</dbReference>
<dbReference type="Pfam" id="PF01243">
    <property type="entry name" value="PNPOx_N"/>
    <property type="match status" value="1"/>
</dbReference>
<name>A0ABT0XE97_9BACI</name>
<organism evidence="2 3">
    <name type="scientific">Alkalicoccobacillus plakortidis</name>
    <dbReference type="NCBI Taxonomy" id="444060"/>
    <lineage>
        <taxon>Bacteria</taxon>
        <taxon>Bacillati</taxon>
        <taxon>Bacillota</taxon>
        <taxon>Bacilli</taxon>
        <taxon>Bacillales</taxon>
        <taxon>Bacillaceae</taxon>
        <taxon>Alkalicoccobacillus</taxon>
    </lineage>
</organism>
<comment type="caution">
    <text evidence="2">The sequence shown here is derived from an EMBL/GenBank/DDBJ whole genome shotgun (WGS) entry which is preliminary data.</text>
</comment>
<evidence type="ECO:0000313" key="2">
    <source>
        <dbReference type="EMBL" id="MCM2674225.1"/>
    </source>
</evidence>
<gene>
    <name evidence="2" type="ORF">NDM98_00945</name>
</gene>
<evidence type="ECO:0000313" key="3">
    <source>
        <dbReference type="Proteomes" id="UP001203665"/>
    </source>
</evidence>
<dbReference type="PANTHER" id="PTHR34818:SF1">
    <property type="entry name" value="PROTEIN BLI-3"/>
    <property type="match status" value="1"/>
</dbReference>
<sequence length="140" mass="15872">MNQSELKQSIEKIMDEHYTGTLATVVSNKPFTRYMTFFHKGLTLYTPTSIDTHKADEIDANPNVHVLLGYTGDGFNDTFIEFEGQAKIKEDAETKHSLWNDSLKAYFDGPDDPKLVFLELTPTNIRLMNKSGEPPQSLDL</sequence>
<dbReference type="InterPro" id="IPR011576">
    <property type="entry name" value="Pyridox_Oxase_N"/>
</dbReference>
<dbReference type="InterPro" id="IPR012349">
    <property type="entry name" value="Split_barrel_FMN-bd"/>
</dbReference>
<dbReference type="SUPFAM" id="SSF50475">
    <property type="entry name" value="FMN-binding split barrel"/>
    <property type="match status" value="1"/>
</dbReference>
<reference evidence="2" key="1">
    <citation type="submission" date="2022-06" db="EMBL/GenBank/DDBJ databases">
        <title>Alkalicoccobacillus porphyridii sp. nov., isolated from a marine red alga, Porphyridium purpureum and reclassification of Shouchella plakortidis and Shouchella gibsonii as Alkalicoccobacillus plakortidis comb. nov. and Alkalicoccobacillus gibsonii comb. nov.</title>
        <authorList>
            <person name="Kim K.H."/>
            <person name="Lee J.K."/>
            <person name="Han D.M."/>
            <person name="Baek J.H."/>
            <person name="Jeon C.O."/>
        </authorList>
    </citation>
    <scope>NUCLEOTIDE SEQUENCE</scope>
    <source>
        <strain evidence="2">DSM 19153</strain>
    </source>
</reference>